<comment type="caution">
    <text evidence="2">The sequence shown here is derived from an EMBL/GenBank/DDBJ whole genome shotgun (WGS) entry which is preliminary data.</text>
</comment>
<protein>
    <recommendedName>
        <fullName evidence="4">DUF834 domain-containing protein</fullName>
    </recommendedName>
</protein>
<proteinExistence type="predicted"/>
<feature type="region of interest" description="Disordered" evidence="1">
    <location>
        <begin position="1"/>
        <end position="61"/>
    </location>
</feature>
<evidence type="ECO:0008006" key="4">
    <source>
        <dbReference type="Google" id="ProtNLM"/>
    </source>
</evidence>
<organism evidence="2 3">
    <name type="scientific">Oryza meyeriana var. granulata</name>
    <dbReference type="NCBI Taxonomy" id="110450"/>
    <lineage>
        <taxon>Eukaryota</taxon>
        <taxon>Viridiplantae</taxon>
        <taxon>Streptophyta</taxon>
        <taxon>Embryophyta</taxon>
        <taxon>Tracheophyta</taxon>
        <taxon>Spermatophyta</taxon>
        <taxon>Magnoliopsida</taxon>
        <taxon>Liliopsida</taxon>
        <taxon>Poales</taxon>
        <taxon>Poaceae</taxon>
        <taxon>BOP clade</taxon>
        <taxon>Oryzoideae</taxon>
        <taxon>Oryzeae</taxon>
        <taxon>Oryzinae</taxon>
        <taxon>Oryza</taxon>
        <taxon>Oryza meyeriana</taxon>
    </lineage>
</organism>
<evidence type="ECO:0000313" key="2">
    <source>
        <dbReference type="EMBL" id="KAF0932340.1"/>
    </source>
</evidence>
<accession>A0A6G1F620</accession>
<name>A0A6G1F620_9ORYZ</name>
<reference evidence="2 3" key="1">
    <citation type="submission" date="2019-11" db="EMBL/GenBank/DDBJ databases">
        <title>Whole genome sequence of Oryza granulata.</title>
        <authorList>
            <person name="Li W."/>
        </authorList>
    </citation>
    <scope>NUCLEOTIDE SEQUENCE [LARGE SCALE GENOMIC DNA]</scope>
    <source>
        <strain evidence="3">cv. Menghai</strain>
        <tissue evidence="2">Leaf</tissue>
    </source>
</reference>
<dbReference type="Proteomes" id="UP000479710">
    <property type="component" value="Unassembled WGS sequence"/>
</dbReference>
<gene>
    <name evidence="2" type="ORF">E2562_009599</name>
</gene>
<sequence length="108" mass="11385">MGMHRMASSDGEVEKRTVVADLDPEATAGAGDDDETEWRRGAPPVDGEGKPMRKRRAREGKGWRLDPDEFGVAGGAAVKRGKLGRAVVERASLGRAAAERAAPGEVCG</sequence>
<dbReference type="EMBL" id="SPHZ02000001">
    <property type="protein sequence ID" value="KAF0932340.1"/>
    <property type="molecule type" value="Genomic_DNA"/>
</dbReference>
<dbReference type="AlphaFoldDB" id="A0A6G1F620"/>
<evidence type="ECO:0000313" key="3">
    <source>
        <dbReference type="Proteomes" id="UP000479710"/>
    </source>
</evidence>
<keyword evidence="3" id="KW-1185">Reference proteome</keyword>
<evidence type="ECO:0000256" key="1">
    <source>
        <dbReference type="SAM" id="MobiDB-lite"/>
    </source>
</evidence>